<evidence type="ECO:0000313" key="2">
    <source>
        <dbReference type="Proteomes" id="UP001595697"/>
    </source>
</evidence>
<evidence type="ECO:0000313" key="1">
    <source>
        <dbReference type="EMBL" id="MFC3967767.1"/>
    </source>
</evidence>
<keyword evidence="2" id="KW-1185">Reference proteome</keyword>
<protein>
    <submittedName>
        <fullName evidence="1">Uncharacterized protein</fullName>
    </submittedName>
</protein>
<accession>A0ABV8E5J2</accession>
<dbReference type="EMBL" id="JBHSBD010000025">
    <property type="protein sequence ID" value="MFC3967767.1"/>
    <property type="molecule type" value="Genomic_DNA"/>
</dbReference>
<comment type="caution">
    <text evidence="1">The sequence shown here is derived from an EMBL/GenBank/DDBJ whole genome shotgun (WGS) entry which is preliminary data.</text>
</comment>
<gene>
    <name evidence="1" type="ORF">ACFOVS_06445</name>
</gene>
<reference evidence="2" key="1">
    <citation type="journal article" date="2019" name="Int. J. Syst. Evol. Microbiol.">
        <title>The Global Catalogue of Microorganisms (GCM) 10K type strain sequencing project: providing services to taxonomists for standard genome sequencing and annotation.</title>
        <authorList>
            <consortium name="The Broad Institute Genomics Platform"/>
            <consortium name="The Broad Institute Genome Sequencing Center for Infectious Disease"/>
            <person name="Wu L."/>
            <person name="Ma J."/>
        </authorList>
    </citation>
    <scope>NUCLEOTIDE SEQUENCE [LARGE SCALE GENOMIC DNA]</scope>
    <source>
        <strain evidence="2">TBRC 5781</strain>
    </source>
</reference>
<sequence>MQRENEDCVLADRSLQKPEAFKNKKAGTNPTFYLPISLCQYIRGQFAKQVRHFDGADLNQRFYIFMVSQEGKRSVNETVDLRKATQP</sequence>
<proteinExistence type="predicted"/>
<name>A0ABV8E5J2_9HYPH</name>
<organism evidence="1 2">
    <name type="scientific">Rhizobium lemnae</name>
    <dbReference type="NCBI Taxonomy" id="1214924"/>
    <lineage>
        <taxon>Bacteria</taxon>
        <taxon>Pseudomonadati</taxon>
        <taxon>Pseudomonadota</taxon>
        <taxon>Alphaproteobacteria</taxon>
        <taxon>Hyphomicrobiales</taxon>
        <taxon>Rhizobiaceae</taxon>
        <taxon>Rhizobium/Agrobacterium group</taxon>
        <taxon>Rhizobium</taxon>
    </lineage>
</organism>
<dbReference type="RefSeq" id="WP_247260297.1">
    <property type="nucleotide sequence ID" value="NZ_JALJQZ010000008.1"/>
</dbReference>
<dbReference type="Proteomes" id="UP001595697">
    <property type="component" value="Unassembled WGS sequence"/>
</dbReference>